<dbReference type="InterPro" id="IPR027304">
    <property type="entry name" value="Trigger_fact/SurA_dom_sf"/>
</dbReference>
<evidence type="ECO:0000256" key="4">
    <source>
        <dbReference type="ARBA" id="ARBA00022519"/>
    </source>
</evidence>
<keyword evidence="6" id="KW-1133">Transmembrane helix</keyword>
<evidence type="ECO:0000256" key="10">
    <source>
        <dbReference type="ARBA" id="ARBA00031484"/>
    </source>
</evidence>
<keyword evidence="3" id="KW-1003">Cell membrane</keyword>
<protein>
    <recommendedName>
        <fullName evidence="2">Parvulin-like PPIase</fullName>
    </recommendedName>
    <alternativeName>
        <fullName evidence="9">Peptidyl-prolyl cis-trans isomerase plp</fullName>
    </alternativeName>
    <alternativeName>
        <fullName evidence="12">Periplasmic chaperone PpiD</fullName>
    </alternativeName>
    <alternativeName>
        <fullName evidence="13">Periplasmic folding chaperone</fullName>
    </alternativeName>
    <alternativeName>
        <fullName evidence="10">Rotamase plp</fullName>
    </alternativeName>
</protein>
<feature type="domain" description="PpiC" evidence="14">
    <location>
        <begin position="276"/>
        <end position="395"/>
    </location>
</feature>
<keyword evidence="7" id="KW-0472">Membrane</keyword>
<dbReference type="GO" id="GO:0005886">
    <property type="term" value="C:plasma membrane"/>
    <property type="evidence" value="ECO:0007669"/>
    <property type="project" value="UniProtKB-SubCell"/>
</dbReference>
<evidence type="ECO:0000256" key="2">
    <source>
        <dbReference type="ARBA" id="ARBA00018370"/>
    </source>
</evidence>
<comment type="caution">
    <text evidence="15">The sequence shown here is derived from an EMBL/GenBank/DDBJ whole genome shotgun (WGS) entry which is preliminary data.</text>
</comment>
<dbReference type="PANTHER" id="PTHR47529:SF1">
    <property type="entry name" value="PERIPLASMIC CHAPERONE PPID"/>
    <property type="match status" value="1"/>
</dbReference>
<dbReference type="Gene3D" id="1.10.4030.10">
    <property type="entry name" value="Porin chaperone SurA, peptide-binding domain"/>
    <property type="match status" value="1"/>
</dbReference>
<evidence type="ECO:0000256" key="3">
    <source>
        <dbReference type="ARBA" id="ARBA00022475"/>
    </source>
</evidence>
<dbReference type="RefSeq" id="WP_244591157.1">
    <property type="nucleotide sequence ID" value="NZ_BEWM01000003.1"/>
</dbReference>
<evidence type="ECO:0000256" key="12">
    <source>
        <dbReference type="ARBA" id="ARBA00040743"/>
    </source>
</evidence>
<keyword evidence="5" id="KW-0812">Transmembrane</keyword>
<evidence type="ECO:0000256" key="1">
    <source>
        <dbReference type="ARBA" id="ARBA00004382"/>
    </source>
</evidence>
<evidence type="ECO:0000256" key="8">
    <source>
        <dbReference type="ARBA" id="ARBA00023186"/>
    </source>
</evidence>
<dbReference type="Proteomes" id="UP001156614">
    <property type="component" value="Unassembled WGS sequence"/>
</dbReference>
<sequence>MVRQVLAGLPRPHHPAIRIRPDPMITTLRHLLVDSWAGRAAAILIFLAFIGWGVGDVYSNMGTSSSNTIVTIGNRTITPDDLARALSAQLPAAAQQMGLSDPSHLPDGTKQQIARQVLHNLVIQNEVQLAGERAGMVVPDELIREEIFAIPAFHNAAGQFDRSMLNDRLARIGITEKRLIQMIREDIISRALLQGMGASVQAPVSLLNRLFAFDADQRVMDVLRVPFTSTAVSAAPTDEQLHRYYDNHPQDFRTTEYRHAKMVIMTADSVAKTIEVPDDVLHKLYDFQSRTYNMPETRTLQVLTFQDESKANAAATAWRNTNAWDAIQKAYPDAAAVALPHVRESDIPNPELAKAAFGAPANQISGPTKTAAGWVVFNITDVVAPHQTTFEQAKPELRDQVQKQEAPEALQARLKQFQDAIAGSTTLEKIPSNLGAVPAAGSLDSHGLMQDGTPAPIPGDAGLRQSIVQHIFSQKKDAQPVVVNGPDGSAFAVVVDEVHPGTRRPFADVRDQIVQAWTAEQQRHAADTRTTALFTEAKKSTLAKALDGQTEASSLRKDVTISRIHPDQSLPQNVLRAAFGLKVGTTGMYEGPDAFWIVNVTGQKPGAEADAASLQKELSAQYVQALQADIPAALDASLEKTVPVSHLNTNLFNQVVASTSPGNAGGAQ</sequence>
<evidence type="ECO:0000256" key="11">
    <source>
        <dbReference type="ARBA" id="ARBA00038408"/>
    </source>
</evidence>
<accession>A0AAV5NBG0</accession>
<evidence type="ECO:0000259" key="14">
    <source>
        <dbReference type="Pfam" id="PF13145"/>
    </source>
</evidence>
<evidence type="ECO:0000256" key="5">
    <source>
        <dbReference type="ARBA" id="ARBA00022692"/>
    </source>
</evidence>
<evidence type="ECO:0000256" key="7">
    <source>
        <dbReference type="ARBA" id="ARBA00023136"/>
    </source>
</evidence>
<organism evidence="15 16">
    <name type="scientific">Gluconobacter cerinus</name>
    <dbReference type="NCBI Taxonomy" id="38307"/>
    <lineage>
        <taxon>Bacteria</taxon>
        <taxon>Pseudomonadati</taxon>
        <taxon>Pseudomonadota</taxon>
        <taxon>Alphaproteobacteria</taxon>
        <taxon>Acetobacterales</taxon>
        <taxon>Acetobacteraceae</taxon>
        <taxon>Gluconobacter</taxon>
    </lineage>
</organism>
<name>A0AAV5NBG0_9PROT</name>
<dbReference type="Pfam" id="PF13624">
    <property type="entry name" value="SurA_N_3"/>
    <property type="match status" value="1"/>
</dbReference>
<keyword evidence="8" id="KW-0143">Chaperone</keyword>
<evidence type="ECO:0000256" key="13">
    <source>
        <dbReference type="ARBA" id="ARBA00042775"/>
    </source>
</evidence>
<keyword evidence="16" id="KW-1185">Reference proteome</keyword>
<reference evidence="16" key="1">
    <citation type="journal article" date="2019" name="Int. J. Syst. Evol. Microbiol.">
        <title>The Global Catalogue of Microorganisms (GCM) 10K type strain sequencing project: providing services to taxonomists for standard genome sequencing and annotation.</title>
        <authorList>
            <consortium name="The Broad Institute Genomics Platform"/>
            <consortium name="The Broad Institute Genome Sequencing Center for Infectious Disease"/>
            <person name="Wu L."/>
            <person name="Ma J."/>
        </authorList>
    </citation>
    <scope>NUCLEOTIDE SEQUENCE [LARGE SCALE GENOMIC DNA]</scope>
    <source>
        <strain evidence="16">NBRC 3267</strain>
    </source>
</reference>
<dbReference type="PANTHER" id="PTHR47529">
    <property type="entry name" value="PEPTIDYL-PROLYL CIS-TRANS ISOMERASE D"/>
    <property type="match status" value="1"/>
</dbReference>
<proteinExistence type="inferred from homology"/>
<comment type="similarity">
    <text evidence="11">Belongs to the PpiD chaperone family.</text>
</comment>
<dbReference type="AlphaFoldDB" id="A0AAV5NBG0"/>
<dbReference type="Gene3D" id="3.10.50.40">
    <property type="match status" value="1"/>
</dbReference>
<evidence type="ECO:0000313" key="16">
    <source>
        <dbReference type="Proteomes" id="UP001156614"/>
    </source>
</evidence>
<dbReference type="SUPFAM" id="SSF54534">
    <property type="entry name" value="FKBP-like"/>
    <property type="match status" value="1"/>
</dbReference>
<dbReference type="GO" id="GO:0003755">
    <property type="term" value="F:peptidyl-prolyl cis-trans isomerase activity"/>
    <property type="evidence" value="ECO:0007669"/>
    <property type="project" value="InterPro"/>
</dbReference>
<dbReference type="SUPFAM" id="SSF109998">
    <property type="entry name" value="Triger factor/SurA peptide-binding domain-like"/>
    <property type="match status" value="1"/>
</dbReference>
<comment type="subcellular location">
    <subcellularLocation>
        <location evidence="1">Cell inner membrane</location>
        <topology evidence="1">Single-pass type II membrane protein</topology>
        <orientation evidence="1">Periplasmic side</orientation>
    </subcellularLocation>
</comment>
<dbReference type="InterPro" id="IPR000297">
    <property type="entry name" value="PPIase_PpiC"/>
</dbReference>
<evidence type="ECO:0000256" key="6">
    <source>
        <dbReference type="ARBA" id="ARBA00022989"/>
    </source>
</evidence>
<dbReference type="InterPro" id="IPR046357">
    <property type="entry name" value="PPIase_dom_sf"/>
</dbReference>
<evidence type="ECO:0000256" key="9">
    <source>
        <dbReference type="ARBA" id="ARBA00030642"/>
    </source>
</evidence>
<dbReference type="Pfam" id="PF13145">
    <property type="entry name" value="Rotamase_2"/>
    <property type="match status" value="1"/>
</dbReference>
<dbReference type="EMBL" id="BSNU01000001">
    <property type="protein sequence ID" value="GLQ61626.1"/>
    <property type="molecule type" value="Genomic_DNA"/>
</dbReference>
<gene>
    <name evidence="15" type="ORF">GCM10007867_04710</name>
</gene>
<keyword evidence="4" id="KW-0997">Cell inner membrane</keyword>
<dbReference type="InterPro" id="IPR052029">
    <property type="entry name" value="PpiD_chaperone"/>
</dbReference>
<evidence type="ECO:0000313" key="15">
    <source>
        <dbReference type="EMBL" id="GLQ61626.1"/>
    </source>
</evidence>